<evidence type="ECO:0000313" key="1">
    <source>
        <dbReference type="EMBL" id="KAJ4979500.1"/>
    </source>
</evidence>
<name>A0A9Q0R1I7_9MAGN</name>
<protein>
    <submittedName>
        <fullName evidence="1">Uncharacterized protein</fullName>
    </submittedName>
</protein>
<gene>
    <name evidence="1" type="ORF">NE237_010280</name>
</gene>
<sequence>MTKLVLHTVGRRHRKGDFYEDLRVARINAELSMEVDVLSEQCKLKEMAFLGFRLKYQIPFNVNIRLPELGCDEALPVAGCREGRRIVNDGRRMTSREDRRFVDGCGMFPVFSNSWVVVLLRLGSLKCRWEKFVGLDEDQWFKEDQSGDCRREWDLKKVWRWRGSMVMASDGSRL</sequence>
<organism evidence="1 2">
    <name type="scientific">Protea cynaroides</name>
    <dbReference type="NCBI Taxonomy" id="273540"/>
    <lineage>
        <taxon>Eukaryota</taxon>
        <taxon>Viridiplantae</taxon>
        <taxon>Streptophyta</taxon>
        <taxon>Embryophyta</taxon>
        <taxon>Tracheophyta</taxon>
        <taxon>Spermatophyta</taxon>
        <taxon>Magnoliopsida</taxon>
        <taxon>Proteales</taxon>
        <taxon>Proteaceae</taxon>
        <taxon>Protea</taxon>
    </lineage>
</organism>
<evidence type="ECO:0000313" key="2">
    <source>
        <dbReference type="Proteomes" id="UP001141806"/>
    </source>
</evidence>
<keyword evidence="2" id="KW-1185">Reference proteome</keyword>
<dbReference type="EMBL" id="JAMYWD010000002">
    <property type="protein sequence ID" value="KAJ4979500.1"/>
    <property type="molecule type" value="Genomic_DNA"/>
</dbReference>
<dbReference type="Proteomes" id="UP001141806">
    <property type="component" value="Unassembled WGS sequence"/>
</dbReference>
<reference evidence="1" key="1">
    <citation type="journal article" date="2023" name="Plant J.">
        <title>The genome of the king protea, Protea cynaroides.</title>
        <authorList>
            <person name="Chang J."/>
            <person name="Duong T.A."/>
            <person name="Schoeman C."/>
            <person name="Ma X."/>
            <person name="Roodt D."/>
            <person name="Barker N."/>
            <person name="Li Z."/>
            <person name="Van de Peer Y."/>
            <person name="Mizrachi E."/>
        </authorList>
    </citation>
    <scope>NUCLEOTIDE SEQUENCE</scope>
    <source>
        <tissue evidence="1">Young leaves</tissue>
    </source>
</reference>
<proteinExistence type="predicted"/>
<comment type="caution">
    <text evidence="1">The sequence shown here is derived from an EMBL/GenBank/DDBJ whole genome shotgun (WGS) entry which is preliminary data.</text>
</comment>
<dbReference type="AlphaFoldDB" id="A0A9Q0R1I7"/>
<accession>A0A9Q0R1I7</accession>